<feature type="transmembrane region" description="Helical" evidence="7">
    <location>
        <begin position="442"/>
        <end position="461"/>
    </location>
</feature>
<evidence type="ECO:0000256" key="4">
    <source>
        <dbReference type="ARBA" id="ARBA00022847"/>
    </source>
</evidence>
<dbReference type="FunFam" id="1.20.1250.20:FF:000003">
    <property type="entry name" value="Solute carrier family 17 member 3"/>
    <property type="match status" value="1"/>
</dbReference>
<reference evidence="9 10" key="1">
    <citation type="submission" date="2024-05" db="EMBL/GenBank/DDBJ databases">
        <authorList>
            <person name="Wallberg A."/>
        </authorList>
    </citation>
    <scope>NUCLEOTIDE SEQUENCE [LARGE SCALE GENOMIC DNA]</scope>
</reference>
<keyword evidence="6 7" id="KW-0472">Membrane</keyword>
<feature type="transmembrane region" description="Helical" evidence="7">
    <location>
        <begin position="209"/>
        <end position="229"/>
    </location>
</feature>
<protein>
    <recommendedName>
        <fullName evidence="8">Major facilitator superfamily (MFS) profile domain-containing protein</fullName>
    </recommendedName>
</protein>
<feature type="transmembrane region" description="Helical" evidence="7">
    <location>
        <begin position="266"/>
        <end position="288"/>
    </location>
</feature>
<dbReference type="PANTHER" id="PTHR11662:SF399">
    <property type="entry name" value="FI19708P1-RELATED"/>
    <property type="match status" value="1"/>
</dbReference>
<keyword evidence="10" id="KW-1185">Reference proteome</keyword>
<evidence type="ECO:0000256" key="7">
    <source>
        <dbReference type="SAM" id="Phobius"/>
    </source>
</evidence>
<evidence type="ECO:0000256" key="1">
    <source>
        <dbReference type="ARBA" id="ARBA00004141"/>
    </source>
</evidence>
<dbReference type="EMBL" id="CAXKWB010039664">
    <property type="protein sequence ID" value="CAL4153453.1"/>
    <property type="molecule type" value="Genomic_DNA"/>
</dbReference>
<sequence length="492" mass="54268">MADLHAPPSLKDQGYFLGRYLVASLCFLSTMFNYMLRVNINFAITAMVAVKSNATNSSSTNGSDTCGFQDIEEHHTEYDGEFEWDEWTQGIILGSFSWGYIITQIPGGRLAEKVGPRLVIGICLTFTALLNFLIPVAAHAGYGVLIAVRVLMGLAEGATFPALSFLIANWSPPNERSMFNTFTHIGAHFGIVLTYPFAALMIQHLGWEYAFYIPAAVTLLWSIAWYFFVTDSPKDYPWMSNTEREYILSSLGTKENTKLPPIPVRAIVTSLPVWALIIAGFGDGWGFYTLLTDLPQYMKTMLNKDIKSNALSSALPYLGFMAMGFCLSIIGDMLRQRGAISTQTFRKFATTLAHMGPAVCLFILTWLECDRAAISALLIAALAMQGATNSGYIPNVIDIAPNFAGTVQGISNMFGNTPGFLAPMTVGALTNNNQTLTQWNKVFYITAGIYAIDATFFLIFASGTAQPWNYYINVKEDAPKKRRPLHPVTEDC</sequence>
<feature type="transmembrane region" description="Helical" evidence="7">
    <location>
        <begin position="118"/>
        <end position="138"/>
    </location>
</feature>
<feature type="transmembrane region" description="Helical" evidence="7">
    <location>
        <begin position="182"/>
        <end position="203"/>
    </location>
</feature>
<feature type="transmembrane region" description="Helical" evidence="7">
    <location>
        <begin position="373"/>
        <end position="393"/>
    </location>
</feature>
<dbReference type="Gene3D" id="1.20.1250.20">
    <property type="entry name" value="MFS general substrate transporter like domains"/>
    <property type="match status" value="2"/>
</dbReference>
<dbReference type="PROSITE" id="PS50850">
    <property type="entry name" value="MFS"/>
    <property type="match status" value="1"/>
</dbReference>
<feature type="transmembrane region" description="Helical" evidence="7">
    <location>
        <begin position="144"/>
        <end position="170"/>
    </location>
</feature>
<feature type="domain" description="Major facilitator superfamily (MFS) profile" evidence="8">
    <location>
        <begin position="19"/>
        <end position="465"/>
    </location>
</feature>
<keyword evidence="4" id="KW-0769">Symport</keyword>
<evidence type="ECO:0000256" key="3">
    <source>
        <dbReference type="ARBA" id="ARBA00022692"/>
    </source>
</evidence>
<dbReference type="InterPro" id="IPR050382">
    <property type="entry name" value="MFS_Na/Anion_cotransporter"/>
</dbReference>
<dbReference type="SUPFAM" id="SSF103473">
    <property type="entry name" value="MFS general substrate transporter"/>
    <property type="match status" value="1"/>
</dbReference>
<evidence type="ECO:0000313" key="9">
    <source>
        <dbReference type="EMBL" id="CAL4153453.1"/>
    </source>
</evidence>
<keyword evidence="2" id="KW-0813">Transport</keyword>
<organism evidence="9 10">
    <name type="scientific">Meganyctiphanes norvegica</name>
    <name type="common">Northern krill</name>
    <name type="synonym">Thysanopoda norvegica</name>
    <dbReference type="NCBI Taxonomy" id="48144"/>
    <lineage>
        <taxon>Eukaryota</taxon>
        <taxon>Metazoa</taxon>
        <taxon>Ecdysozoa</taxon>
        <taxon>Arthropoda</taxon>
        <taxon>Crustacea</taxon>
        <taxon>Multicrustacea</taxon>
        <taxon>Malacostraca</taxon>
        <taxon>Eumalacostraca</taxon>
        <taxon>Eucarida</taxon>
        <taxon>Euphausiacea</taxon>
        <taxon>Euphausiidae</taxon>
        <taxon>Meganyctiphanes</taxon>
    </lineage>
</organism>
<evidence type="ECO:0000256" key="2">
    <source>
        <dbReference type="ARBA" id="ARBA00022448"/>
    </source>
</evidence>
<dbReference type="InterPro" id="IPR011701">
    <property type="entry name" value="MFS"/>
</dbReference>
<dbReference type="CDD" id="cd17318">
    <property type="entry name" value="MFS_SLC17"/>
    <property type="match status" value="1"/>
</dbReference>
<feature type="transmembrane region" description="Helical" evidence="7">
    <location>
        <begin position="308"/>
        <end position="327"/>
    </location>
</feature>
<dbReference type="GO" id="GO:0016020">
    <property type="term" value="C:membrane"/>
    <property type="evidence" value="ECO:0007669"/>
    <property type="project" value="UniProtKB-SubCell"/>
</dbReference>
<feature type="transmembrane region" description="Helical" evidence="7">
    <location>
        <begin position="17"/>
        <end position="36"/>
    </location>
</feature>
<dbReference type="InterPro" id="IPR036259">
    <property type="entry name" value="MFS_trans_sf"/>
</dbReference>
<dbReference type="AlphaFoldDB" id="A0AAV2RZ19"/>
<evidence type="ECO:0000256" key="6">
    <source>
        <dbReference type="ARBA" id="ARBA00023136"/>
    </source>
</evidence>
<gene>
    <name evidence="9" type="ORF">MNOR_LOCUS31176</name>
</gene>
<dbReference type="GO" id="GO:0006820">
    <property type="term" value="P:monoatomic anion transport"/>
    <property type="evidence" value="ECO:0007669"/>
    <property type="project" value="TreeGrafter"/>
</dbReference>
<dbReference type="Pfam" id="PF07690">
    <property type="entry name" value="MFS_1"/>
    <property type="match status" value="1"/>
</dbReference>
<accession>A0AAV2RZ19</accession>
<dbReference type="Proteomes" id="UP001497623">
    <property type="component" value="Unassembled WGS sequence"/>
</dbReference>
<dbReference type="GO" id="GO:0015293">
    <property type="term" value="F:symporter activity"/>
    <property type="evidence" value="ECO:0007669"/>
    <property type="project" value="UniProtKB-KW"/>
</dbReference>
<feature type="transmembrane region" description="Helical" evidence="7">
    <location>
        <begin position="348"/>
        <end position="367"/>
    </location>
</feature>
<keyword evidence="3 7" id="KW-0812">Transmembrane</keyword>
<dbReference type="InterPro" id="IPR020846">
    <property type="entry name" value="MFS_dom"/>
</dbReference>
<dbReference type="PANTHER" id="PTHR11662">
    <property type="entry name" value="SOLUTE CARRIER FAMILY 17"/>
    <property type="match status" value="1"/>
</dbReference>
<comment type="subcellular location">
    <subcellularLocation>
        <location evidence="1">Membrane</location>
        <topology evidence="1">Multi-pass membrane protein</topology>
    </subcellularLocation>
</comment>
<proteinExistence type="predicted"/>
<keyword evidence="5 7" id="KW-1133">Transmembrane helix</keyword>
<name>A0AAV2RZ19_MEGNR</name>
<evidence type="ECO:0000256" key="5">
    <source>
        <dbReference type="ARBA" id="ARBA00022989"/>
    </source>
</evidence>
<evidence type="ECO:0000313" key="10">
    <source>
        <dbReference type="Proteomes" id="UP001497623"/>
    </source>
</evidence>
<comment type="caution">
    <text evidence="9">The sequence shown here is derived from an EMBL/GenBank/DDBJ whole genome shotgun (WGS) entry which is preliminary data.</text>
</comment>
<dbReference type="FunFam" id="1.20.1250.20:FF:000157">
    <property type="entry name" value="Inorganic phosphate cotransporter"/>
    <property type="match status" value="1"/>
</dbReference>
<evidence type="ECO:0000259" key="8">
    <source>
        <dbReference type="PROSITE" id="PS50850"/>
    </source>
</evidence>